<gene>
    <name evidence="1" type="ORF">JYU29_05020</name>
</gene>
<sequence>MTKMIKSVSELPETVSFSVSYDRRTDVLYISTLASGGSDARYDGRHGIIWRYDDAGNLVGATFTDFCDRWSGNKDDLTARISKRFHLPELQANKVVEHALTIGCAV</sequence>
<dbReference type="EMBL" id="JAFMNX010000001">
    <property type="protein sequence ID" value="MBS9720049.1"/>
    <property type="molecule type" value="Genomic_DNA"/>
</dbReference>
<name>A0ABS5RST5_9HYPH</name>
<proteinExistence type="predicted"/>
<dbReference type="Proteomes" id="UP001297272">
    <property type="component" value="Unassembled WGS sequence"/>
</dbReference>
<dbReference type="RefSeq" id="WP_213983621.1">
    <property type="nucleotide sequence ID" value="NZ_JAFMNX010000001.1"/>
</dbReference>
<keyword evidence="2" id="KW-1185">Reference proteome</keyword>
<evidence type="ECO:0000313" key="1">
    <source>
        <dbReference type="EMBL" id="MBS9720049.1"/>
    </source>
</evidence>
<evidence type="ECO:0000313" key="2">
    <source>
        <dbReference type="Proteomes" id="UP001297272"/>
    </source>
</evidence>
<comment type="caution">
    <text evidence="1">The sequence shown here is derived from an EMBL/GenBank/DDBJ whole genome shotgun (WGS) entry which is preliminary data.</text>
</comment>
<dbReference type="Pfam" id="PF10049">
    <property type="entry name" value="DUF2283"/>
    <property type="match status" value="1"/>
</dbReference>
<accession>A0ABS5RST5</accession>
<protein>
    <submittedName>
        <fullName evidence="1">DUF2283 domain-containing protein</fullName>
    </submittedName>
</protein>
<dbReference type="InterPro" id="IPR019270">
    <property type="entry name" value="DUF2283"/>
</dbReference>
<organism evidence="1 2">
    <name type="scientific">Tianweitania aestuarii</name>
    <dbReference type="NCBI Taxonomy" id="2814886"/>
    <lineage>
        <taxon>Bacteria</taxon>
        <taxon>Pseudomonadati</taxon>
        <taxon>Pseudomonadota</taxon>
        <taxon>Alphaproteobacteria</taxon>
        <taxon>Hyphomicrobiales</taxon>
        <taxon>Phyllobacteriaceae</taxon>
        <taxon>Tianweitania</taxon>
    </lineage>
</organism>
<reference evidence="1 2" key="1">
    <citation type="submission" date="2021-03" db="EMBL/GenBank/DDBJ databases">
        <title>Tianweitania aestuarii sp. nov., isolated from a tidal flat.</title>
        <authorList>
            <person name="Park S."/>
            <person name="Yoon J.-H."/>
        </authorList>
    </citation>
    <scope>NUCLEOTIDE SEQUENCE [LARGE SCALE GENOMIC DNA]</scope>
    <source>
        <strain evidence="1 2">BSSL-BM11</strain>
    </source>
</reference>